<comment type="similarity">
    <text evidence="2">Belongs to the malectin family.</text>
</comment>
<evidence type="ECO:0000256" key="9">
    <source>
        <dbReference type="ARBA" id="ARBA00023277"/>
    </source>
</evidence>
<proteinExistence type="inferred from homology"/>
<evidence type="ECO:0000256" key="2">
    <source>
        <dbReference type="ARBA" id="ARBA00009141"/>
    </source>
</evidence>
<keyword evidence="8" id="KW-0325">Glycoprotein</keyword>
<feature type="signal peptide" evidence="12">
    <location>
        <begin position="1"/>
        <end position="22"/>
    </location>
</feature>
<keyword evidence="4 12" id="KW-0732">Signal</keyword>
<keyword evidence="6 11" id="KW-1133">Transmembrane helix</keyword>
<evidence type="ECO:0000256" key="3">
    <source>
        <dbReference type="ARBA" id="ARBA00022692"/>
    </source>
</evidence>
<feature type="domain" description="Malectin" evidence="13">
    <location>
        <begin position="34"/>
        <end position="196"/>
    </location>
</feature>
<comment type="caution">
    <text evidence="14">The sequence shown here is derived from an EMBL/GenBank/DDBJ whole genome shotgun (WGS) entry which is preliminary data.</text>
</comment>
<feature type="chain" id="PRO_5035228696" description="Malectin domain-containing protein" evidence="12">
    <location>
        <begin position="23"/>
        <end position="287"/>
    </location>
</feature>
<dbReference type="InterPro" id="IPR039155">
    <property type="entry name" value="MLEC"/>
</dbReference>
<protein>
    <recommendedName>
        <fullName evidence="13">Malectin domain-containing protein</fullName>
    </recommendedName>
</protein>
<keyword evidence="9" id="KW-0119">Carbohydrate metabolism</keyword>
<feature type="region of interest" description="Disordered" evidence="10">
    <location>
        <begin position="235"/>
        <end position="254"/>
    </location>
</feature>
<evidence type="ECO:0000259" key="13">
    <source>
        <dbReference type="Pfam" id="PF11721"/>
    </source>
</evidence>
<keyword evidence="7 11" id="KW-0472">Membrane</keyword>
<reference evidence="14" key="1">
    <citation type="submission" date="2021-06" db="EMBL/GenBank/DDBJ databases">
        <authorList>
            <person name="Hodson N. C."/>
            <person name="Mongue J. A."/>
            <person name="Jaron S. K."/>
        </authorList>
    </citation>
    <scope>NUCLEOTIDE SEQUENCE</scope>
</reference>
<evidence type="ECO:0000256" key="4">
    <source>
        <dbReference type="ARBA" id="ARBA00022729"/>
    </source>
</evidence>
<evidence type="ECO:0000313" key="14">
    <source>
        <dbReference type="EMBL" id="CAG7666416.1"/>
    </source>
</evidence>
<evidence type="ECO:0000256" key="1">
    <source>
        <dbReference type="ARBA" id="ARBA00004115"/>
    </source>
</evidence>
<dbReference type="EMBL" id="CAJVCH010009252">
    <property type="protein sequence ID" value="CAG7666416.1"/>
    <property type="molecule type" value="Genomic_DNA"/>
</dbReference>
<feature type="transmembrane region" description="Helical" evidence="11">
    <location>
        <begin position="261"/>
        <end position="282"/>
    </location>
</feature>
<evidence type="ECO:0000313" key="15">
    <source>
        <dbReference type="Proteomes" id="UP000708208"/>
    </source>
</evidence>
<dbReference type="AlphaFoldDB" id="A0A8J2J2H6"/>
<evidence type="ECO:0000256" key="12">
    <source>
        <dbReference type="SAM" id="SignalP"/>
    </source>
</evidence>
<dbReference type="Proteomes" id="UP000708208">
    <property type="component" value="Unassembled WGS sequence"/>
</dbReference>
<keyword evidence="3 11" id="KW-0812">Transmembrane</keyword>
<evidence type="ECO:0000256" key="11">
    <source>
        <dbReference type="SAM" id="Phobius"/>
    </source>
</evidence>
<evidence type="ECO:0000256" key="10">
    <source>
        <dbReference type="SAM" id="MobiDB-lite"/>
    </source>
</evidence>
<gene>
    <name evidence="14" type="ORF">AFUS01_LOCUS1673</name>
</gene>
<dbReference type="GO" id="GO:0030246">
    <property type="term" value="F:carbohydrate binding"/>
    <property type="evidence" value="ECO:0007669"/>
    <property type="project" value="InterPro"/>
</dbReference>
<evidence type="ECO:0000256" key="8">
    <source>
        <dbReference type="ARBA" id="ARBA00023180"/>
    </source>
</evidence>
<dbReference type="PANTHER" id="PTHR13460:SF0">
    <property type="entry name" value="MALECTIN"/>
    <property type="match status" value="1"/>
</dbReference>
<keyword evidence="5" id="KW-0256">Endoplasmic reticulum</keyword>
<comment type="subcellular location">
    <subcellularLocation>
        <location evidence="1">Endoplasmic reticulum membrane</location>
        <topology evidence="1">Single-pass type I membrane protein</topology>
    </subcellularLocation>
</comment>
<dbReference type="OrthoDB" id="10013439at2759"/>
<evidence type="ECO:0000256" key="7">
    <source>
        <dbReference type="ARBA" id="ARBA00023136"/>
    </source>
</evidence>
<keyword evidence="15" id="KW-1185">Reference proteome</keyword>
<sequence length="287" mass="32352">MTFLVLLLKIIIIADALRGVHSKKGDNSNEVKLLLAINAGGPHHIDVHGIPYDKDPLTDGIASDHGMHLNQIGRAHPADEILYRTERYGTSTFGYDINLPEDGKYVLVMQFCEVYFREPGQKVFDVYLNGKHVIVADLDIFGTVGFAVAHQEIIPFEVKGGVSRLEVGEDVSKIRNKRIRLDFMKGQHDNPKINAFYVIKGSPDDVPPLPQMNYERNEGDDEEFYGDEEEFPEAFERQNDQKKYRKSGPSSYDPWEQESIWSSYGPIIISVGVGAVFILVLIKALRS</sequence>
<evidence type="ECO:0000256" key="5">
    <source>
        <dbReference type="ARBA" id="ARBA00022824"/>
    </source>
</evidence>
<dbReference type="PANTHER" id="PTHR13460">
    <property type="match status" value="1"/>
</dbReference>
<name>A0A8J2J2H6_9HEXA</name>
<organism evidence="14 15">
    <name type="scientific">Allacma fusca</name>
    <dbReference type="NCBI Taxonomy" id="39272"/>
    <lineage>
        <taxon>Eukaryota</taxon>
        <taxon>Metazoa</taxon>
        <taxon>Ecdysozoa</taxon>
        <taxon>Arthropoda</taxon>
        <taxon>Hexapoda</taxon>
        <taxon>Collembola</taxon>
        <taxon>Symphypleona</taxon>
        <taxon>Sminthuridae</taxon>
        <taxon>Allacma</taxon>
    </lineage>
</organism>
<dbReference type="InterPro" id="IPR021720">
    <property type="entry name" value="Malectin_dom"/>
</dbReference>
<dbReference type="Pfam" id="PF11721">
    <property type="entry name" value="Malectin"/>
    <property type="match status" value="1"/>
</dbReference>
<accession>A0A8J2J2H6</accession>
<evidence type="ECO:0000256" key="6">
    <source>
        <dbReference type="ARBA" id="ARBA00022989"/>
    </source>
</evidence>
<dbReference type="GO" id="GO:0005789">
    <property type="term" value="C:endoplasmic reticulum membrane"/>
    <property type="evidence" value="ECO:0007669"/>
    <property type="project" value="UniProtKB-SubCell"/>
</dbReference>